<proteinExistence type="predicted"/>
<organism evidence="2 3">
    <name type="scientific">Piedraia hortae CBS 480.64</name>
    <dbReference type="NCBI Taxonomy" id="1314780"/>
    <lineage>
        <taxon>Eukaryota</taxon>
        <taxon>Fungi</taxon>
        <taxon>Dikarya</taxon>
        <taxon>Ascomycota</taxon>
        <taxon>Pezizomycotina</taxon>
        <taxon>Dothideomycetes</taxon>
        <taxon>Dothideomycetidae</taxon>
        <taxon>Capnodiales</taxon>
        <taxon>Piedraiaceae</taxon>
        <taxon>Piedraia</taxon>
    </lineage>
</organism>
<sequence>MLIHLLLSLFLTTLVTASQELNIYSWPLSESSPTLFASLQYNTTSATVIKHSISTTSTPPDEKVRIGFYTSPAKTPSSWRGIVIASHSLTNPEPKKLLLHLNSKGEAYHIGLQPNYKPQQNGDLEIEVIPLKPGPQPVLNTPVAVKGDGSPVDGDGKDEQKTFLQKYWWVIVGFLILQVVAGGGARE</sequence>
<protein>
    <submittedName>
        <fullName evidence="2">Uncharacterized protein</fullName>
    </submittedName>
</protein>
<dbReference type="OrthoDB" id="1894652at2759"/>
<dbReference type="AlphaFoldDB" id="A0A6A7BYY2"/>
<reference evidence="2" key="1">
    <citation type="journal article" date="2020" name="Stud. Mycol.">
        <title>101 Dothideomycetes genomes: a test case for predicting lifestyles and emergence of pathogens.</title>
        <authorList>
            <person name="Haridas S."/>
            <person name="Albert R."/>
            <person name="Binder M."/>
            <person name="Bloem J."/>
            <person name="Labutti K."/>
            <person name="Salamov A."/>
            <person name="Andreopoulos B."/>
            <person name="Baker S."/>
            <person name="Barry K."/>
            <person name="Bills G."/>
            <person name="Bluhm B."/>
            <person name="Cannon C."/>
            <person name="Castanera R."/>
            <person name="Culley D."/>
            <person name="Daum C."/>
            <person name="Ezra D."/>
            <person name="Gonzalez J."/>
            <person name="Henrissat B."/>
            <person name="Kuo A."/>
            <person name="Liang C."/>
            <person name="Lipzen A."/>
            <person name="Lutzoni F."/>
            <person name="Magnuson J."/>
            <person name="Mondo S."/>
            <person name="Nolan M."/>
            <person name="Ohm R."/>
            <person name="Pangilinan J."/>
            <person name="Park H.-J."/>
            <person name="Ramirez L."/>
            <person name="Alfaro M."/>
            <person name="Sun H."/>
            <person name="Tritt A."/>
            <person name="Yoshinaga Y."/>
            <person name="Zwiers L.-H."/>
            <person name="Turgeon B."/>
            <person name="Goodwin S."/>
            <person name="Spatafora J."/>
            <person name="Crous P."/>
            <person name="Grigoriev I."/>
        </authorList>
    </citation>
    <scope>NUCLEOTIDE SEQUENCE</scope>
    <source>
        <strain evidence="2">CBS 480.64</strain>
    </source>
</reference>
<accession>A0A6A7BYY2</accession>
<keyword evidence="1" id="KW-0732">Signal</keyword>
<evidence type="ECO:0000313" key="2">
    <source>
        <dbReference type="EMBL" id="KAF2860272.1"/>
    </source>
</evidence>
<name>A0A6A7BYY2_9PEZI</name>
<evidence type="ECO:0000256" key="1">
    <source>
        <dbReference type="SAM" id="SignalP"/>
    </source>
</evidence>
<dbReference type="PANTHER" id="PTHR39219:SF1">
    <property type="entry name" value="ER MEMBRANE PROTEIN COMPLEX SUBUNIT 10"/>
    <property type="match status" value="1"/>
</dbReference>
<dbReference type="Pfam" id="PF21203">
    <property type="entry name" value="ECM10"/>
    <property type="match status" value="1"/>
</dbReference>
<dbReference type="Proteomes" id="UP000799421">
    <property type="component" value="Unassembled WGS sequence"/>
</dbReference>
<feature type="chain" id="PRO_5025514631" evidence="1">
    <location>
        <begin position="18"/>
        <end position="187"/>
    </location>
</feature>
<keyword evidence="3" id="KW-1185">Reference proteome</keyword>
<dbReference type="EMBL" id="MU005983">
    <property type="protein sequence ID" value="KAF2860272.1"/>
    <property type="molecule type" value="Genomic_DNA"/>
</dbReference>
<gene>
    <name evidence="2" type="ORF">K470DRAFT_217410</name>
</gene>
<feature type="signal peptide" evidence="1">
    <location>
        <begin position="1"/>
        <end position="17"/>
    </location>
</feature>
<dbReference type="PANTHER" id="PTHR39219">
    <property type="entry name" value="ER MEMBRANE PROTEIN COMPLEX SUBUNIT 10"/>
    <property type="match status" value="1"/>
</dbReference>
<evidence type="ECO:0000313" key="3">
    <source>
        <dbReference type="Proteomes" id="UP000799421"/>
    </source>
</evidence>